<dbReference type="RefSeq" id="WP_029908690.1">
    <property type="nucleotide sequence ID" value="NZ_AP020335.1"/>
</dbReference>
<sequence>MPYAREPDTSYKPAYKKASAPSRKTSAQNEKTLSNVVSFKLKEVDMMPGDWAEVGNPTPYELCTTIHTCKRFWHMNKQALTHPDCDVEVTEYNIRVLEKLYIHLMSYLVE</sequence>
<evidence type="ECO:0000256" key="1">
    <source>
        <dbReference type="SAM" id="MobiDB-lite"/>
    </source>
</evidence>
<gene>
    <name evidence="2" type="ORF">EI16_01460</name>
</gene>
<organism evidence="2 3">
    <name type="scientific">Hydrogenovibrio marinus</name>
    <dbReference type="NCBI Taxonomy" id="28885"/>
    <lineage>
        <taxon>Bacteria</taxon>
        <taxon>Pseudomonadati</taxon>
        <taxon>Pseudomonadota</taxon>
        <taxon>Gammaproteobacteria</taxon>
        <taxon>Thiotrichales</taxon>
        <taxon>Piscirickettsiaceae</taxon>
        <taxon>Hydrogenovibrio</taxon>
    </lineage>
</organism>
<comment type="caution">
    <text evidence="2">The sequence shown here is derived from an EMBL/GenBank/DDBJ whole genome shotgun (WGS) entry which is preliminary data.</text>
</comment>
<dbReference type="Proteomes" id="UP000027341">
    <property type="component" value="Unassembled WGS sequence"/>
</dbReference>
<dbReference type="AlphaFoldDB" id="A0A066ZNA7"/>
<accession>A0A066ZNA7</accession>
<name>A0A066ZNA7_HYDMR</name>
<proteinExistence type="predicted"/>
<evidence type="ECO:0000313" key="2">
    <source>
        <dbReference type="EMBL" id="KDN95007.1"/>
    </source>
</evidence>
<keyword evidence="3" id="KW-1185">Reference proteome</keyword>
<dbReference type="STRING" id="28885.EI16_01460"/>
<evidence type="ECO:0000313" key="3">
    <source>
        <dbReference type="Proteomes" id="UP000027341"/>
    </source>
</evidence>
<feature type="region of interest" description="Disordered" evidence="1">
    <location>
        <begin position="1"/>
        <end position="29"/>
    </location>
</feature>
<reference evidence="2 3" key="1">
    <citation type="submission" date="2014-04" db="EMBL/GenBank/DDBJ databases">
        <title>Draft genome sequence of Hydrogenovibrio marinus MH-110, a model organism for aerobic H2 metabolism.</title>
        <authorList>
            <person name="Cha H.J."/>
            <person name="Jo B.H."/>
            <person name="Hwang B.H."/>
        </authorList>
    </citation>
    <scope>NUCLEOTIDE SEQUENCE [LARGE SCALE GENOMIC DNA]</scope>
    <source>
        <strain evidence="2 3">MH-110</strain>
    </source>
</reference>
<dbReference type="EMBL" id="JMIU01000001">
    <property type="protein sequence ID" value="KDN95007.1"/>
    <property type="molecule type" value="Genomic_DNA"/>
</dbReference>
<protein>
    <submittedName>
        <fullName evidence="2">Uncharacterized protein</fullName>
    </submittedName>
</protein>